<evidence type="ECO:0000256" key="3">
    <source>
        <dbReference type="PROSITE-ProRule" id="PRU00176"/>
    </source>
</evidence>
<dbReference type="PANTHER" id="PTHR13976">
    <property type="entry name" value="HETEROGENEOUS NUCLEAR RIBONUCLEOPROTEIN-RELATED"/>
    <property type="match status" value="1"/>
</dbReference>
<feature type="compositionally biased region" description="Basic and acidic residues" evidence="4">
    <location>
        <begin position="667"/>
        <end position="687"/>
    </location>
</feature>
<evidence type="ECO:0000259" key="5">
    <source>
        <dbReference type="PROSITE" id="PS50102"/>
    </source>
</evidence>
<protein>
    <recommendedName>
        <fullName evidence="5">RRM domain-containing protein</fullName>
    </recommendedName>
</protein>
<feature type="compositionally biased region" description="Basic and acidic residues" evidence="4">
    <location>
        <begin position="767"/>
        <end position="884"/>
    </location>
</feature>
<feature type="compositionally biased region" description="Polar residues" evidence="4">
    <location>
        <begin position="272"/>
        <end position="296"/>
    </location>
</feature>
<feature type="compositionally biased region" description="Basic and acidic residues" evidence="4">
    <location>
        <begin position="1141"/>
        <end position="1168"/>
    </location>
</feature>
<organism evidence="6 7">
    <name type="scientific">Littorina saxatilis</name>
    <dbReference type="NCBI Taxonomy" id="31220"/>
    <lineage>
        <taxon>Eukaryota</taxon>
        <taxon>Metazoa</taxon>
        <taxon>Spiralia</taxon>
        <taxon>Lophotrochozoa</taxon>
        <taxon>Mollusca</taxon>
        <taxon>Gastropoda</taxon>
        <taxon>Caenogastropoda</taxon>
        <taxon>Littorinimorpha</taxon>
        <taxon>Littorinoidea</taxon>
        <taxon>Littorinidae</taxon>
        <taxon>Littorina</taxon>
    </lineage>
</organism>
<feature type="compositionally biased region" description="Low complexity" evidence="4">
    <location>
        <begin position="183"/>
        <end position="204"/>
    </location>
</feature>
<feature type="compositionally biased region" description="Gly residues" evidence="4">
    <location>
        <begin position="1042"/>
        <end position="1052"/>
    </location>
</feature>
<dbReference type="InterPro" id="IPR050666">
    <property type="entry name" value="ESRP"/>
</dbReference>
<dbReference type="PROSITE" id="PS50102">
    <property type="entry name" value="RRM"/>
    <property type="match status" value="4"/>
</dbReference>
<feature type="compositionally biased region" description="Low complexity" evidence="4">
    <location>
        <begin position="211"/>
        <end position="221"/>
    </location>
</feature>
<dbReference type="SMART" id="SM00360">
    <property type="entry name" value="RRM"/>
    <property type="match status" value="5"/>
</dbReference>
<keyword evidence="7" id="KW-1185">Reference proteome</keyword>
<feature type="compositionally biased region" description="Basic and acidic residues" evidence="4">
    <location>
        <begin position="984"/>
        <end position="1009"/>
    </location>
</feature>
<keyword evidence="1" id="KW-0677">Repeat</keyword>
<evidence type="ECO:0000256" key="2">
    <source>
        <dbReference type="ARBA" id="ARBA00022884"/>
    </source>
</evidence>
<feature type="region of interest" description="Disordered" evidence="4">
    <location>
        <begin position="1096"/>
        <end position="1353"/>
    </location>
</feature>
<feature type="compositionally biased region" description="Pro residues" evidence="4">
    <location>
        <begin position="1635"/>
        <end position="1644"/>
    </location>
</feature>
<feature type="compositionally biased region" description="Basic and acidic residues" evidence="4">
    <location>
        <begin position="1267"/>
        <end position="1343"/>
    </location>
</feature>
<dbReference type="Gene3D" id="3.30.70.330">
    <property type="match status" value="5"/>
</dbReference>
<reference evidence="6 7" key="1">
    <citation type="submission" date="2024-02" db="EMBL/GenBank/DDBJ databases">
        <title>Chromosome-scale genome assembly of the rough periwinkle Littorina saxatilis.</title>
        <authorList>
            <person name="De Jode A."/>
            <person name="Faria R."/>
            <person name="Formenti G."/>
            <person name="Sims Y."/>
            <person name="Smith T.P."/>
            <person name="Tracey A."/>
            <person name="Wood J.M.D."/>
            <person name="Zagrodzka Z.B."/>
            <person name="Johannesson K."/>
            <person name="Butlin R.K."/>
            <person name="Leder E.H."/>
        </authorList>
    </citation>
    <scope>NUCLEOTIDE SEQUENCE [LARGE SCALE GENOMIC DNA]</scope>
    <source>
        <strain evidence="6">Snail1</strain>
        <tissue evidence="6">Muscle</tissue>
    </source>
</reference>
<feature type="compositionally biased region" description="Basic and acidic residues" evidence="4">
    <location>
        <begin position="750"/>
        <end position="759"/>
    </location>
</feature>
<feature type="compositionally biased region" description="Basic and acidic residues" evidence="4">
    <location>
        <begin position="725"/>
        <end position="737"/>
    </location>
</feature>
<dbReference type="Proteomes" id="UP001374579">
    <property type="component" value="Unassembled WGS sequence"/>
</dbReference>
<name>A0AAN9GMY0_9CAEN</name>
<feature type="domain" description="RRM" evidence="5">
    <location>
        <begin position="1475"/>
        <end position="1554"/>
    </location>
</feature>
<feature type="region of interest" description="Disordered" evidence="4">
    <location>
        <begin position="144"/>
        <end position="1084"/>
    </location>
</feature>
<feature type="compositionally biased region" description="Low complexity" evidence="4">
    <location>
        <begin position="1654"/>
        <end position="1670"/>
    </location>
</feature>
<feature type="region of interest" description="Disordered" evidence="4">
    <location>
        <begin position="1438"/>
        <end position="1464"/>
    </location>
</feature>
<feature type="compositionally biased region" description="Polar residues" evidence="4">
    <location>
        <begin position="153"/>
        <end position="182"/>
    </location>
</feature>
<feature type="domain" description="RRM" evidence="5">
    <location>
        <begin position="1685"/>
        <end position="1772"/>
    </location>
</feature>
<dbReference type="CDD" id="cd12254">
    <property type="entry name" value="RRM_hnRNPH_ESRPs_RBM12_like"/>
    <property type="match status" value="3"/>
</dbReference>
<comment type="caution">
    <text evidence="6">The sequence shown here is derived from an EMBL/GenBank/DDBJ whole genome shotgun (WGS) entry which is preliminary data.</text>
</comment>
<feature type="compositionally biased region" description="Basic and acidic residues" evidence="4">
    <location>
        <begin position="1110"/>
        <end position="1130"/>
    </location>
</feature>
<dbReference type="InterPro" id="IPR012677">
    <property type="entry name" value="Nucleotide-bd_a/b_plait_sf"/>
</dbReference>
<feature type="region of interest" description="Disordered" evidence="4">
    <location>
        <begin position="1569"/>
        <end position="1687"/>
    </location>
</feature>
<feature type="compositionally biased region" description="Basic and acidic residues" evidence="4">
    <location>
        <begin position="1213"/>
        <end position="1259"/>
    </location>
</feature>
<feature type="compositionally biased region" description="Basic and acidic residues" evidence="4">
    <location>
        <begin position="453"/>
        <end position="465"/>
    </location>
</feature>
<feature type="domain" description="RRM" evidence="5">
    <location>
        <begin position="1353"/>
        <end position="1430"/>
    </location>
</feature>
<keyword evidence="2 3" id="KW-0694">RNA-binding</keyword>
<feature type="compositionally biased region" description="Basic and acidic residues" evidence="4">
    <location>
        <begin position="612"/>
        <end position="649"/>
    </location>
</feature>
<feature type="compositionally biased region" description="Basic and acidic residues" evidence="4">
    <location>
        <begin position="1053"/>
        <end position="1063"/>
    </location>
</feature>
<evidence type="ECO:0000313" key="6">
    <source>
        <dbReference type="EMBL" id="KAK7114528.1"/>
    </source>
</evidence>
<feature type="compositionally biased region" description="Low complexity" evidence="4">
    <location>
        <begin position="303"/>
        <end position="314"/>
    </location>
</feature>
<evidence type="ECO:0000313" key="7">
    <source>
        <dbReference type="Proteomes" id="UP001374579"/>
    </source>
</evidence>
<gene>
    <name evidence="6" type="ORF">V1264_000582</name>
</gene>
<dbReference type="GO" id="GO:0003723">
    <property type="term" value="F:RNA binding"/>
    <property type="evidence" value="ECO:0007669"/>
    <property type="project" value="UniProtKB-UniRule"/>
</dbReference>
<proteinExistence type="predicted"/>
<feature type="domain" description="RRM" evidence="5">
    <location>
        <begin position="3"/>
        <end position="88"/>
    </location>
</feature>
<sequence>MSVIIRLQGLPWSASALDIRQFFKGLTIPAGGVHIIGGDRGDAFIAFSSDEDARQGMMRNMATISGTPVQLFLSSKSEMQTVIEEARAAESPAVAVVGSGGGVPAMQQPLGMQQGGMQQGAMQQHAGMQQGAMQPGMNQGFQGQQGYPGAQGMGNQRFPSQAEPQQTGRGMNQGQFSGNQNLMGQGYNQMQGSMQSQQMPGQQGRDNQYSMQQNQPMNQPNLYEGQQQSGMNNQYGLSADSNLPTNSNSRGQQNQPDASNVGYGMEGGYGGNNFNQWQNSGQMQGQGQPYGSNQHFFNRDDTSQGSFSGSQSGQRPDQFGNSMSGLEGQQFPGQTGETKPDRFGFNQQGGFGQEGMPPGGGNHFQMRGGRPGSQEMNRGGLLPHPGMPGQSDEKALGRLPDPSGQIPPRPGPGSRGTPDDPMRSAVTGRPQSKPFLDQLPGMPKGTEPGRLGMHGDEVFLPEGREGFPTGRGSGFPPRPGMQQEDVPGMPRGRGMLPTPDMPPQGKQPGFGSEQFGDMDTVEQGQWPGYGGDDFMNRRERGMEPGRDMRRDPDLRRPEQEHTRGQFHEGGDSDFRGSQHGSQDPFEAPGVVGRPGFDASRDRRSMEIGPDGRPLDRGVDRRSLDRVPDGRPLDRGFDRGLLDRGPDGRTMDMGPNGRPMDFGPDGRPLPRDPDGRPLDRGPDGRLLERGPGGRPLQRSHDGRPLLERGPDGRPLDVGPDVGQFERGLDGRPLERGPDGRPLPRGHGCRPLLERGPDGRPSDVGSDTGHFERAPDGRPIERGPDGRHIERGPDRRPGFERGPDGRPGFERGPDGRPGFERGPDERSFERGPDARPFERGPDGRPLERGPDGRSFERGPDARPFERGPDGRPLERGPDGRPFERGPDGGPFERGPDGRPFEKGVDRRSLDRGADGRPYERGLDRRSLERGPDGRPLDRGPDGRPFGRDPGGRPFGRDADGRPFDRGQDDREAERRPIFAGPEGPFDSERGRERRNRFDAPPDHRFPPHEEYDPMQMDYDPAHGGQNERRLPSLLDFDPENKGFGNRGGRGGMEGARGRGGFERGRGRGFGGEFPPHGHPDYPMEEGYNDQQFEEEMPGFGEEFGNQFPGSDFDSRIDAGRGRGNPDRGRGGRMEGPGGPGRLDGPHGRMERGHGHFDTGLGHDLDTDRRQGGFQGEDMDIRGLDIPWGIEPDEVRPAGKGLLGDAPVGLLPAPGSKKEEDKDSRPSHSRDYDRDRDRDRRGHSDRRDRDDRGDRVRDDRRRSDRRRSRDRSSDRDRHSRRNDRDRDRSDRRDRERSRDKDRSSSNRDRESRSKDVTTKEPSNGRKENEKDVAKNDKKTEEEKKPSTDSSQPPPSKFVYAKGFPLSYNFKEVRRFCFGSELPFDGIKIINDIKGQRTGEAYLKFMSEEAAKRAMKKSGETIFGNPVTLMYTTAKIFESQVDSQPAPNSELGKAPNSELGKTPTVTPPVVMKDQEKTSLTIMIKGLPFSVKREDLKQFFSNVKLADNGEAISLEYDSRNQITGVAYIEAASLQDFKTAMGFDGRVFQSRPMKLSGARREDMELCIKKQQEMLKRQANRTGEQPGQQPQQQQPQPQQQKQQQPQQPNLGAGLMGPRPPLMGQAPGRPGPQPLLNITLPNIPMPLIPPRNGPAFDPNLALQQRQQLLQQQQQQQQQQEEEEKSSMDQGPSHCVHVQGLPMLASYKDIREFFGDLQIATQRGIQIVHDGVGKPMGEGFVEFATDEDKEKALKKDKTSMGRHILAVKSVAKPDMIERLRNARLVGLPPGQGPLPGPPNFMPRNPDPAGGMRPIPPGVLNRNWFYLSCQNFPPAVSITEIMGFFQVHNPLPDSIRLHYAADGSPTGNAVVGFARMEDASRAMNELNGKPCRRSIVTLSPAL</sequence>
<evidence type="ECO:0000256" key="1">
    <source>
        <dbReference type="ARBA" id="ARBA00022737"/>
    </source>
</evidence>
<evidence type="ECO:0000256" key="4">
    <source>
        <dbReference type="SAM" id="MobiDB-lite"/>
    </source>
</evidence>
<feature type="compositionally biased region" description="Polar residues" evidence="4">
    <location>
        <begin position="224"/>
        <end position="258"/>
    </location>
</feature>
<feature type="compositionally biased region" description="Basic and acidic residues" evidence="4">
    <location>
        <begin position="534"/>
        <end position="576"/>
    </location>
</feature>
<feature type="compositionally biased region" description="Basic and acidic residues" evidence="4">
    <location>
        <begin position="697"/>
        <end position="713"/>
    </location>
</feature>
<dbReference type="InterPro" id="IPR000504">
    <property type="entry name" value="RRM_dom"/>
</dbReference>
<feature type="compositionally biased region" description="Basic and acidic residues" evidence="4">
    <location>
        <begin position="891"/>
        <end position="974"/>
    </location>
</feature>
<dbReference type="InterPro" id="IPR035979">
    <property type="entry name" value="RBD_domain_sf"/>
</dbReference>
<accession>A0AAN9GMY0</accession>
<feature type="compositionally biased region" description="Gly residues" evidence="4">
    <location>
        <begin position="347"/>
        <end position="362"/>
    </location>
</feature>
<dbReference type="SUPFAM" id="SSF54928">
    <property type="entry name" value="RNA-binding domain, RBD"/>
    <property type="match status" value="3"/>
</dbReference>
<dbReference type="Pfam" id="PF00076">
    <property type="entry name" value="RRM_1"/>
    <property type="match status" value="1"/>
</dbReference>
<dbReference type="CDD" id="cd12510">
    <property type="entry name" value="RRM1_RBM12_like"/>
    <property type="match status" value="1"/>
</dbReference>
<feature type="compositionally biased region" description="Low complexity" evidence="4">
    <location>
        <begin position="1578"/>
        <end position="1601"/>
    </location>
</feature>
<dbReference type="EMBL" id="JBAMIC010000001">
    <property type="protein sequence ID" value="KAK7114528.1"/>
    <property type="molecule type" value="Genomic_DNA"/>
</dbReference>